<dbReference type="InterPro" id="IPR027417">
    <property type="entry name" value="P-loop_NTPase"/>
</dbReference>
<dbReference type="RefSeq" id="WP_184148466.1">
    <property type="nucleotide sequence ID" value="NZ_JACHFM010000002.1"/>
</dbReference>
<dbReference type="EMBL" id="JACHFM010000002">
    <property type="protein sequence ID" value="MBB5222041.1"/>
    <property type="molecule type" value="Genomic_DNA"/>
</dbReference>
<dbReference type="AlphaFoldDB" id="A0A840SS59"/>
<reference evidence="1 2" key="1">
    <citation type="submission" date="2020-08" db="EMBL/GenBank/DDBJ databases">
        <title>Genomic Encyclopedia of Type Strains, Phase IV (KMG-IV): sequencing the most valuable type-strain genomes for metagenomic binning, comparative biology and taxonomic classification.</title>
        <authorList>
            <person name="Goeker M."/>
        </authorList>
    </citation>
    <scope>NUCLEOTIDE SEQUENCE [LARGE SCALE GENOMIC DNA]</scope>
    <source>
        <strain evidence="1 2">DSM 101730</strain>
    </source>
</reference>
<dbReference type="SUPFAM" id="SSF52540">
    <property type="entry name" value="P-loop containing nucleoside triphosphate hydrolases"/>
    <property type="match status" value="1"/>
</dbReference>
<dbReference type="Proteomes" id="UP000549457">
    <property type="component" value="Unassembled WGS sequence"/>
</dbReference>
<evidence type="ECO:0000313" key="2">
    <source>
        <dbReference type="Proteomes" id="UP000549457"/>
    </source>
</evidence>
<accession>A0A840SS59</accession>
<protein>
    <recommendedName>
        <fullName evidence="3">Sulfotransferase family protein</fullName>
    </recommendedName>
</protein>
<dbReference type="Gene3D" id="3.40.50.300">
    <property type="entry name" value="P-loop containing nucleotide triphosphate hydrolases"/>
    <property type="match status" value="1"/>
</dbReference>
<evidence type="ECO:0000313" key="1">
    <source>
        <dbReference type="EMBL" id="MBB5222041.1"/>
    </source>
</evidence>
<evidence type="ECO:0008006" key="3">
    <source>
        <dbReference type="Google" id="ProtNLM"/>
    </source>
</evidence>
<gene>
    <name evidence="1" type="ORF">HNP73_001977</name>
</gene>
<keyword evidence="2" id="KW-1185">Reference proteome</keyword>
<organism evidence="1 2">
    <name type="scientific">Amaricoccus macauensis</name>
    <dbReference type="NCBI Taxonomy" id="57001"/>
    <lineage>
        <taxon>Bacteria</taxon>
        <taxon>Pseudomonadati</taxon>
        <taxon>Pseudomonadota</taxon>
        <taxon>Alphaproteobacteria</taxon>
        <taxon>Rhodobacterales</taxon>
        <taxon>Paracoccaceae</taxon>
        <taxon>Amaricoccus</taxon>
    </lineage>
</organism>
<dbReference type="Pfam" id="PF13469">
    <property type="entry name" value="Sulfotransfer_3"/>
    <property type="match status" value="1"/>
</dbReference>
<proteinExistence type="predicted"/>
<name>A0A840SS59_9RHOB</name>
<sequence>MPVPAFAKRLAGTGLGLAPHARHDRCVYLLGHMRCGSTALSNVLCAHPAISGYGESHIDHGAPAAPGRLILNQIGAGRWKPGARFLFDKILHDGLDVDVPTAFFTGRAIFLTRSPAPAIDSILALFASLDSRDYPDATSAAAYYTARLARLSELWDHFPPERRLALRHESLIAAPEAALARLTDFLALGPALKNAYRASPTRPGAGDPLAGHRNRIAAADPSPRHVAFSPDELAAAEAAHAAFIARTEP</sequence>
<comment type="caution">
    <text evidence="1">The sequence shown here is derived from an EMBL/GenBank/DDBJ whole genome shotgun (WGS) entry which is preliminary data.</text>
</comment>